<dbReference type="InterPro" id="IPR050523">
    <property type="entry name" value="AKR_Detox_Biosynth"/>
</dbReference>
<protein>
    <submittedName>
        <fullName evidence="4">Aldo/keto reductase</fullName>
    </submittedName>
</protein>
<dbReference type="RefSeq" id="WP_234331664.1">
    <property type="nucleotide sequence ID" value="NZ_CP121271.1"/>
</dbReference>
<dbReference type="Proteomes" id="UP001231701">
    <property type="component" value="Chromosome"/>
</dbReference>
<dbReference type="Proteomes" id="UP001605990">
    <property type="component" value="Unassembled WGS sequence"/>
</dbReference>
<dbReference type="GO" id="GO:0005829">
    <property type="term" value="C:cytosol"/>
    <property type="evidence" value="ECO:0007669"/>
    <property type="project" value="TreeGrafter"/>
</dbReference>
<accession>A0AAX3ZTQ3</accession>
<dbReference type="SUPFAM" id="SSF51430">
    <property type="entry name" value="NAD(P)-linked oxidoreductase"/>
    <property type="match status" value="1"/>
</dbReference>
<evidence type="ECO:0000313" key="4">
    <source>
        <dbReference type="EMBL" id="WMC89778.1"/>
    </source>
</evidence>
<evidence type="ECO:0000313" key="3">
    <source>
        <dbReference type="EMBL" id="MFG6294053.1"/>
    </source>
</evidence>
<dbReference type="FunFam" id="3.20.20.100:FF:000004">
    <property type="entry name" value="Oxidoreductase, aldo/keto reductase"/>
    <property type="match status" value="1"/>
</dbReference>
<dbReference type="Pfam" id="PF00248">
    <property type="entry name" value="Aldo_ket_red"/>
    <property type="match status" value="1"/>
</dbReference>
<dbReference type="GO" id="GO:0016491">
    <property type="term" value="F:oxidoreductase activity"/>
    <property type="evidence" value="ECO:0007669"/>
    <property type="project" value="UniProtKB-KW"/>
</dbReference>
<dbReference type="EMBL" id="CP121271">
    <property type="protein sequence ID" value="WMC89778.1"/>
    <property type="molecule type" value="Genomic_DNA"/>
</dbReference>
<dbReference type="PANTHER" id="PTHR43364:SF5">
    <property type="entry name" value="REDUCTASE"/>
    <property type="match status" value="1"/>
</dbReference>
<dbReference type="InterPro" id="IPR023210">
    <property type="entry name" value="NADP_OxRdtase_dom"/>
</dbReference>
<keyword evidence="6" id="KW-1185">Reference proteome</keyword>
<name>A0AAX3ZTQ3_STRRO</name>
<evidence type="ECO:0000313" key="5">
    <source>
        <dbReference type="Proteomes" id="UP001231701"/>
    </source>
</evidence>
<evidence type="ECO:0000313" key="6">
    <source>
        <dbReference type="Proteomes" id="UP001605990"/>
    </source>
</evidence>
<dbReference type="EMBL" id="JBIENY010000029">
    <property type="protein sequence ID" value="MFG6294053.1"/>
    <property type="molecule type" value="Genomic_DNA"/>
</dbReference>
<reference evidence="4" key="1">
    <citation type="submission" date="2023-03" db="EMBL/GenBank/DDBJ databases">
        <title>Borrelidin-producing and root-colonizing Streptomyces rochei is a potent biopesticide for soil-borne oomycete-caused plant diseases.</title>
        <authorList>
            <person name="Zhou D."/>
            <person name="Wang X."/>
            <person name="Navarro-Munoz J.C."/>
            <person name="Li W."/>
            <person name="Li J."/>
            <person name="Jiu M."/>
            <person name="Deng S."/>
            <person name="Ye Y."/>
            <person name="Daly P."/>
            <person name="Wei L."/>
        </authorList>
    </citation>
    <scope>NUCLEOTIDE SEQUENCE</scope>
    <source>
        <strain evidence="4">JK1</strain>
    </source>
</reference>
<dbReference type="InterPro" id="IPR036812">
    <property type="entry name" value="NAD(P)_OxRdtase_dom_sf"/>
</dbReference>
<reference evidence="3 6" key="2">
    <citation type="submission" date="2024-10" db="EMBL/GenBank/DDBJ databases">
        <title>Draft genome assembly of a novel steroid transforming actinomycete isolated from African clawed frog Xenopus laevis.</title>
        <authorList>
            <person name="Bragin E."/>
            <person name="Kollerov V."/>
            <person name="Donova M.V."/>
        </authorList>
    </citation>
    <scope>NUCLEOTIDE SEQUENCE [LARGE SCALE GENOMIC DNA]</scope>
    <source>
        <strain evidence="3 6">MTOC-St3</strain>
    </source>
</reference>
<evidence type="ECO:0000259" key="2">
    <source>
        <dbReference type="Pfam" id="PF00248"/>
    </source>
</evidence>
<dbReference type="PANTHER" id="PTHR43364">
    <property type="entry name" value="NADH-SPECIFIC METHYLGLYOXAL REDUCTASE-RELATED"/>
    <property type="match status" value="1"/>
</dbReference>
<sequence>MTAAHDGDADTMEYTRLGRTALQVSRLCLGTLNLGVRTTREEAFALMDEALERGVNFFDTADQYGWQEHKGFTEELIGDWFAQGGGRRERVVLGTKVFNPMSDLPNDQGLSARHIIAGCEDSLRRLRTDWIDLYQMHHVDRAASWEEVWQAMEVLVQQGKIRYVGSSNFAGWHLAAAQEAANRRHFLGIVSEQCVYNLVTRYVELELVPAAQAYGMGILVWSPLHGGLLGGALRKLADGTAVKTAQGRASVALEQHRAAVTRYEKLCAEAGLDPAEVALAWVLNRPGVTSVVVGPRTTAQLDGARRALGLRLDEGLLAELEELFPPLGNGGPGPEAWAW</sequence>
<organism evidence="4 5">
    <name type="scientific">Streptomyces rochei</name>
    <name type="common">Streptomyces parvullus</name>
    <dbReference type="NCBI Taxonomy" id="1928"/>
    <lineage>
        <taxon>Bacteria</taxon>
        <taxon>Bacillati</taxon>
        <taxon>Actinomycetota</taxon>
        <taxon>Actinomycetes</taxon>
        <taxon>Kitasatosporales</taxon>
        <taxon>Streptomycetaceae</taxon>
        <taxon>Streptomyces</taxon>
        <taxon>Streptomyces rochei group</taxon>
    </lineage>
</organism>
<proteinExistence type="predicted"/>
<keyword evidence="1" id="KW-0560">Oxidoreductase</keyword>
<evidence type="ECO:0000256" key="1">
    <source>
        <dbReference type="ARBA" id="ARBA00023002"/>
    </source>
</evidence>
<feature type="domain" description="NADP-dependent oxidoreductase" evidence="2">
    <location>
        <begin position="26"/>
        <end position="322"/>
    </location>
</feature>
<dbReference type="GeneID" id="90946580"/>
<dbReference type="AlphaFoldDB" id="A0AAX3ZTQ3"/>
<gene>
    <name evidence="3" type="ORF">ACGU38_01595</name>
    <name evidence="4" type="ORF">P7W03_31110</name>
</gene>
<dbReference type="Gene3D" id="3.20.20.100">
    <property type="entry name" value="NADP-dependent oxidoreductase domain"/>
    <property type="match status" value="1"/>
</dbReference>